<feature type="binding site" evidence="11">
    <location>
        <position position="372"/>
    </location>
    <ligand>
        <name>substrate</name>
    </ligand>
</feature>
<feature type="binding site" evidence="11">
    <location>
        <position position="344"/>
    </location>
    <ligand>
        <name>substrate</name>
    </ligand>
</feature>
<dbReference type="KEGG" id="afg:AFULGI_00008830"/>
<feature type="binding site" evidence="11">
    <location>
        <begin position="274"/>
        <end position="277"/>
    </location>
    <ligand>
        <name>pyridoxal 5'-phosphate</name>
        <dbReference type="ChEBI" id="CHEBI:597326"/>
    </ligand>
</feature>
<evidence type="ECO:0000256" key="2">
    <source>
        <dbReference type="ARBA" id="ARBA00022605"/>
    </source>
</evidence>
<feature type="binding site" evidence="11">
    <location>
        <position position="234"/>
    </location>
    <ligand>
        <name>pyridoxal 5'-phosphate</name>
        <dbReference type="ChEBI" id="CHEBI:597326"/>
    </ligand>
</feature>
<organism evidence="15 16">
    <name type="scientific">Archaeoglobus fulgidus DSM 8774</name>
    <dbReference type="NCBI Taxonomy" id="1344584"/>
    <lineage>
        <taxon>Archaea</taxon>
        <taxon>Methanobacteriati</taxon>
        <taxon>Methanobacteriota</taxon>
        <taxon>Archaeoglobi</taxon>
        <taxon>Archaeoglobales</taxon>
        <taxon>Archaeoglobaceae</taxon>
        <taxon>Archaeoglobus</taxon>
    </lineage>
</organism>
<evidence type="ECO:0000256" key="10">
    <source>
        <dbReference type="ARBA" id="ARBA00066427"/>
    </source>
</evidence>
<name>A0A075WCH1_ARCFL</name>
<comment type="cofactor">
    <cofactor evidence="1 11 12 13">
        <name>pyridoxal 5'-phosphate</name>
        <dbReference type="ChEBI" id="CHEBI:597326"/>
    </cofactor>
</comment>
<dbReference type="HOGENOM" id="CLU_026444_0_2_2"/>
<feature type="active site" description="Proton donor" evidence="12">
    <location>
        <position position="343"/>
    </location>
</feature>
<dbReference type="AlphaFoldDB" id="A0A075WCH1"/>
<evidence type="ECO:0000256" key="11">
    <source>
        <dbReference type="HAMAP-Rule" id="MF_02120"/>
    </source>
</evidence>
<dbReference type="GO" id="GO:0009089">
    <property type="term" value="P:lysine biosynthetic process via diaminopimelate"/>
    <property type="evidence" value="ECO:0007669"/>
    <property type="project" value="UniProtKB-UniRule"/>
</dbReference>
<dbReference type="GO" id="GO:0030170">
    <property type="term" value="F:pyridoxal phosphate binding"/>
    <property type="evidence" value="ECO:0007669"/>
    <property type="project" value="UniProtKB-UniRule"/>
</dbReference>
<dbReference type="InterPro" id="IPR002986">
    <property type="entry name" value="DAP_deCOOHase_LysA"/>
</dbReference>
<dbReference type="PANTHER" id="PTHR43727:SF2">
    <property type="entry name" value="GROUP IV DECARBOXYLASE"/>
    <property type="match status" value="1"/>
</dbReference>
<dbReference type="FunFam" id="2.40.37.10:FF:000003">
    <property type="entry name" value="Diaminopimelate decarboxylase"/>
    <property type="match status" value="1"/>
</dbReference>
<keyword evidence="2 11" id="KW-0028">Amino-acid biosynthesis</keyword>
<keyword evidence="6 11" id="KW-0456">Lyase</keyword>
<feature type="binding site" evidence="11">
    <location>
        <position position="316"/>
    </location>
    <ligand>
        <name>substrate</name>
    </ligand>
</feature>
<dbReference type="EMBL" id="CP006577">
    <property type="protein sequence ID" value="AIG97676.1"/>
    <property type="molecule type" value="Genomic_DNA"/>
</dbReference>
<evidence type="ECO:0000313" key="16">
    <source>
        <dbReference type="Proteomes" id="UP000028501"/>
    </source>
</evidence>
<comment type="catalytic activity">
    <reaction evidence="7 11 13">
        <text>meso-2,6-diaminopimelate + H(+) = L-lysine + CO2</text>
        <dbReference type="Rhea" id="RHEA:15101"/>
        <dbReference type="ChEBI" id="CHEBI:15378"/>
        <dbReference type="ChEBI" id="CHEBI:16526"/>
        <dbReference type="ChEBI" id="CHEBI:32551"/>
        <dbReference type="ChEBI" id="CHEBI:57791"/>
        <dbReference type="EC" id="4.1.1.20"/>
    </reaction>
</comment>
<evidence type="ECO:0000313" key="15">
    <source>
        <dbReference type="EMBL" id="AIG97676.1"/>
    </source>
</evidence>
<dbReference type="Gene3D" id="2.40.37.10">
    <property type="entry name" value="Lyase, Ornithine Decarboxylase, Chain A, domain 1"/>
    <property type="match status" value="1"/>
</dbReference>
<evidence type="ECO:0000256" key="12">
    <source>
        <dbReference type="PIRSR" id="PIRSR600183-50"/>
    </source>
</evidence>
<dbReference type="Proteomes" id="UP000028501">
    <property type="component" value="Chromosome"/>
</dbReference>
<evidence type="ECO:0000259" key="14">
    <source>
        <dbReference type="Pfam" id="PF02784"/>
    </source>
</evidence>
<dbReference type="PRINTS" id="PR01181">
    <property type="entry name" value="DAPDCRBXLASE"/>
</dbReference>
<dbReference type="RefSeq" id="WP_010878303.1">
    <property type="nucleotide sequence ID" value="NZ_CP006577.1"/>
</dbReference>
<dbReference type="UniPathway" id="UPA00034">
    <property type="reaction ID" value="UER00027"/>
</dbReference>
<dbReference type="InterPro" id="IPR000183">
    <property type="entry name" value="Orn/DAP/Arg_de-COase"/>
</dbReference>
<keyword evidence="5 11" id="KW-0457">Lysine biosynthesis</keyword>
<dbReference type="FunFam" id="3.20.20.10:FF:000003">
    <property type="entry name" value="Diaminopimelate decarboxylase"/>
    <property type="match status" value="1"/>
</dbReference>
<dbReference type="HAMAP" id="MF_02120">
    <property type="entry name" value="LysA"/>
    <property type="match status" value="1"/>
</dbReference>
<comment type="similarity">
    <text evidence="9 11">Belongs to the Orn/Lys/Arg decarboxylase class-II family. LysA subfamily.</text>
</comment>
<feature type="binding site" evidence="11">
    <location>
        <position position="372"/>
    </location>
    <ligand>
        <name>pyridoxal 5'-phosphate</name>
        <dbReference type="ChEBI" id="CHEBI:597326"/>
    </ligand>
</feature>
<evidence type="ECO:0000256" key="6">
    <source>
        <dbReference type="ARBA" id="ARBA00023239"/>
    </source>
</evidence>
<dbReference type="PRINTS" id="PR01179">
    <property type="entry name" value="ODADCRBXLASE"/>
</dbReference>
<evidence type="ECO:0000256" key="13">
    <source>
        <dbReference type="RuleBase" id="RU003738"/>
    </source>
</evidence>
<dbReference type="PROSITE" id="PS00878">
    <property type="entry name" value="ODR_DC_2_1"/>
    <property type="match status" value="1"/>
</dbReference>
<protein>
    <recommendedName>
        <fullName evidence="10 11">Diaminopimelate decarboxylase</fullName>
        <shortName evidence="11">DAP decarboxylase</shortName>
        <shortName evidence="11">DAPDC</shortName>
        <ecNumber evidence="10 11">4.1.1.20</ecNumber>
    </recommendedName>
</protein>
<dbReference type="GO" id="GO:0008836">
    <property type="term" value="F:diaminopimelate decarboxylase activity"/>
    <property type="evidence" value="ECO:0007669"/>
    <property type="project" value="UniProtKB-UniRule"/>
</dbReference>
<evidence type="ECO:0000256" key="5">
    <source>
        <dbReference type="ARBA" id="ARBA00023154"/>
    </source>
</evidence>
<comment type="function">
    <text evidence="11">Specifically catalyzes the decarboxylation of meso-diaminopimelate (meso-DAP) to L-lysine.</text>
</comment>
<dbReference type="Pfam" id="PF02784">
    <property type="entry name" value="Orn_Arg_deC_N"/>
    <property type="match status" value="1"/>
</dbReference>
<evidence type="ECO:0000256" key="1">
    <source>
        <dbReference type="ARBA" id="ARBA00001933"/>
    </source>
</evidence>
<evidence type="ECO:0000256" key="3">
    <source>
        <dbReference type="ARBA" id="ARBA00022793"/>
    </source>
</evidence>
<dbReference type="InterPro" id="IPR029066">
    <property type="entry name" value="PLP-binding_barrel"/>
</dbReference>
<dbReference type="InterPro" id="IPR009006">
    <property type="entry name" value="Ala_racemase/Decarboxylase_C"/>
</dbReference>
<evidence type="ECO:0000256" key="8">
    <source>
        <dbReference type="ARBA" id="ARBA00060643"/>
    </source>
</evidence>
<evidence type="ECO:0000256" key="7">
    <source>
        <dbReference type="ARBA" id="ARBA00050464"/>
    </source>
</evidence>
<evidence type="ECO:0000256" key="4">
    <source>
        <dbReference type="ARBA" id="ARBA00022898"/>
    </source>
</evidence>
<feature type="binding site" evidence="11">
    <location>
        <position position="277"/>
    </location>
    <ligand>
        <name>substrate</name>
    </ligand>
</feature>
<comment type="pathway">
    <text evidence="8 11 13">Amino-acid biosynthesis; L-lysine biosynthesis via DAP pathway; L-lysine from DL-2,6-diaminopimelate: step 1/1.</text>
</comment>
<dbReference type="PROSITE" id="PS00879">
    <property type="entry name" value="ODR_DC_2_2"/>
    <property type="match status" value="1"/>
</dbReference>
<dbReference type="Gene3D" id="3.20.20.10">
    <property type="entry name" value="Alanine racemase"/>
    <property type="match status" value="1"/>
</dbReference>
<dbReference type="PANTHER" id="PTHR43727">
    <property type="entry name" value="DIAMINOPIMELATE DECARBOXYLASE"/>
    <property type="match status" value="1"/>
</dbReference>
<comment type="subunit">
    <text evidence="11">Homodimer.</text>
</comment>
<feature type="binding site" evidence="11">
    <location>
        <position position="312"/>
    </location>
    <ligand>
        <name>substrate</name>
    </ligand>
</feature>
<dbReference type="CDD" id="cd06828">
    <property type="entry name" value="PLPDE_III_DapDC"/>
    <property type="match status" value="1"/>
</dbReference>
<accession>A0A075WCH1</accession>
<dbReference type="SMR" id="A0A075WCH1"/>
<gene>
    <name evidence="11" type="primary">lysA</name>
    <name evidence="15" type="ORF">AFULGI_00008830</name>
</gene>
<dbReference type="InterPro" id="IPR022653">
    <property type="entry name" value="De-COase2_pyr-phos_BS"/>
</dbReference>
<dbReference type="InterPro" id="IPR022644">
    <property type="entry name" value="De-COase2_N"/>
</dbReference>
<dbReference type="SUPFAM" id="SSF51419">
    <property type="entry name" value="PLP-binding barrel"/>
    <property type="match status" value="1"/>
</dbReference>
<dbReference type="NCBIfam" id="TIGR01048">
    <property type="entry name" value="lysA"/>
    <property type="match status" value="1"/>
</dbReference>
<reference evidence="15 16" key="1">
    <citation type="submission" date="2013-07" db="EMBL/GenBank/DDBJ databases">
        <title>Genome of Archaeoglobus fulgidus.</title>
        <authorList>
            <person name="Fiebig A."/>
            <person name="Birkeland N.-K."/>
        </authorList>
    </citation>
    <scope>NUCLEOTIDE SEQUENCE [LARGE SCALE GENOMIC DNA]</scope>
    <source>
        <strain evidence="15 16">DSM 8774</strain>
    </source>
</reference>
<feature type="domain" description="Orn/DAP/Arg decarboxylase 2 N-terminal" evidence="14">
    <location>
        <begin position="34"/>
        <end position="280"/>
    </location>
</feature>
<evidence type="ECO:0000256" key="9">
    <source>
        <dbReference type="ARBA" id="ARBA00060983"/>
    </source>
</evidence>
<dbReference type="EC" id="4.1.1.20" evidence="10 11"/>
<keyword evidence="3 11" id="KW-0210">Decarboxylase</keyword>
<dbReference type="GeneID" id="24794398"/>
<proteinExistence type="inferred from homology"/>
<keyword evidence="4 11" id="KW-0663">Pyridoxal phosphate</keyword>
<dbReference type="SUPFAM" id="SSF50621">
    <property type="entry name" value="Alanine racemase C-terminal domain-like"/>
    <property type="match status" value="1"/>
</dbReference>
<dbReference type="InterPro" id="IPR022657">
    <property type="entry name" value="De-COase2_CS"/>
</dbReference>
<sequence>MFSTSDGILTVEGVKVTEIVRETGTPVYVTSRALLERNLEAYKKAFSNEGLLYAVKANNNLALMRIIASHGFGADVFSDGELYLASLAGFRKDMVLFNGNSKSRKEIEMGVTAGVKFSVDSLDELRTISKIAKEVGKEVEIAFRVNPDVDPKTHPKIATGLRESKFGIPHEMVREAYEMALKLDGVVPVGIHCHIGSQILDLSPFVHALNKVMDIAVDIEKLGVELSFVDMGGGLGIDYEGKGAPTPKDLASAILPEFEGRKADLTSDPQLWLEPGRSIVGNTTVLITRVNAVKKGYKNFVAVDAGFNVLIRPAMYGSYHRVAVANKMDAEPEEVYTVVGPICESGDVLARDRKLPKVEVGDLIAVFDAGAYGFVMSSQYNGRPRCAEVLVSGDRWDVIREKESYGDLIEKQRLPEWLL</sequence>
<feature type="modified residue" description="N6-(pyridoxal phosphate)lysine" evidence="11 12">
    <location>
        <position position="56"/>
    </location>
</feature>